<comment type="caution">
    <text evidence="1">The sequence shown here is derived from an EMBL/GenBank/DDBJ whole genome shotgun (WGS) entry which is preliminary data.</text>
</comment>
<keyword evidence="2" id="KW-1185">Reference proteome</keyword>
<proteinExistence type="predicted"/>
<sequence>MIPYSHTKVNQLKIRNQMLCSHSKRGIQCMFSPIGLPLSPNRLSTRLTQDQKGLSKDCNGDEGHLSKSIRLTRQILGLFMQVSKQANHTRHRHFSQTRLHIFASVQQSLEENQFDKWLITMRCKEFTYCLCNFIWPRRSRTFMFVQLRALFKPS</sequence>
<dbReference type="Proteomes" id="UP000824120">
    <property type="component" value="Chromosome 12"/>
</dbReference>
<organism evidence="1 2">
    <name type="scientific">Solanum commersonii</name>
    <name type="common">Commerson's wild potato</name>
    <name type="synonym">Commerson's nightshade</name>
    <dbReference type="NCBI Taxonomy" id="4109"/>
    <lineage>
        <taxon>Eukaryota</taxon>
        <taxon>Viridiplantae</taxon>
        <taxon>Streptophyta</taxon>
        <taxon>Embryophyta</taxon>
        <taxon>Tracheophyta</taxon>
        <taxon>Spermatophyta</taxon>
        <taxon>Magnoliopsida</taxon>
        <taxon>eudicotyledons</taxon>
        <taxon>Gunneridae</taxon>
        <taxon>Pentapetalae</taxon>
        <taxon>asterids</taxon>
        <taxon>lamiids</taxon>
        <taxon>Solanales</taxon>
        <taxon>Solanaceae</taxon>
        <taxon>Solanoideae</taxon>
        <taxon>Solaneae</taxon>
        <taxon>Solanum</taxon>
    </lineage>
</organism>
<accession>A0A9J5W7R6</accession>
<dbReference type="EMBL" id="JACXVP010000012">
    <property type="protein sequence ID" value="KAG5571375.1"/>
    <property type="molecule type" value="Genomic_DNA"/>
</dbReference>
<name>A0A9J5W7R6_SOLCO</name>
<reference evidence="1 2" key="1">
    <citation type="submission" date="2020-09" db="EMBL/GenBank/DDBJ databases">
        <title>De no assembly of potato wild relative species, Solanum commersonii.</title>
        <authorList>
            <person name="Cho K."/>
        </authorList>
    </citation>
    <scope>NUCLEOTIDE SEQUENCE [LARGE SCALE GENOMIC DNA]</scope>
    <source>
        <strain evidence="1">LZ3.2</strain>
        <tissue evidence="1">Leaf</tissue>
    </source>
</reference>
<protein>
    <submittedName>
        <fullName evidence="1">Uncharacterized protein</fullName>
    </submittedName>
</protein>
<dbReference type="AlphaFoldDB" id="A0A9J5W7R6"/>
<gene>
    <name evidence="1" type="ORF">H5410_061141</name>
</gene>
<feature type="non-terminal residue" evidence="1">
    <location>
        <position position="1"/>
    </location>
</feature>
<evidence type="ECO:0000313" key="1">
    <source>
        <dbReference type="EMBL" id="KAG5571375.1"/>
    </source>
</evidence>
<evidence type="ECO:0000313" key="2">
    <source>
        <dbReference type="Proteomes" id="UP000824120"/>
    </source>
</evidence>